<gene>
    <name evidence="1" type="ORF">POL25_37820</name>
</gene>
<evidence type="ECO:0000313" key="1">
    <source>
        <dbReference type="EMBL" id="MDC0722709.1"/>
    </source>
</evidence>
<protein>
    <submittedName>
        <fullName evidence="1">Uncharacterized protein</fullName>
    </submittedName>
</protein>
<sequence length="151" mass="15504">MTAFPPVAELVPQRPPMLLLDEVVAADDDGITCAAVVHPGNLFLVDGRVHASALLEYMAQAIAAFAGLGARASGQPPAVGLIAACRNFELHAEHLAVGDPLQIVATRVFAGAMAEYRAAVTRRGQPLAEAILSVVTTTPVTTVTTPAGSPA</sequence>
<dbReference type="RefSeq" id="WP_272091249.1">
    <property type="nucleotide sequence ID" value="NZ_JAQNDL010000004.1"/>
</dbReference>
<accession>A0ABT5EBK1</accession>
<keyword evidence="2" id="KW-1185">Reference proteome</keyword>
<organism evidence="1 2">
    <name type="scientific">Nannocystis bainbridge</name>
    <dbReference type="NCBI Taxonomy" id="2995303"/>
    <lineage>
        <taxon>Bacteria</taxon>
        <taxon>Pseudomonadati</taxon>
        <taxon>Myxococcota</taxon>
        <taxon>Polyangia</taxon>
        <taxon>Nannocystales</taxon>
        <taxon>Nannocystaceae</taxon>
        <taxon>Nannocystis</taxon>
    </lineage>
</organism>
<dbReference type="Proteomes" id="UP001221686">
    <property type="component" value="Unassembled WGS sequence"/>
</dbReference>
<evidence type="ECO:0000313" key="2">
    <source>
        <dbReference type="Proteomes" id="UP001221686"/>
    </source>
</evidence>
<dbReference type="InterPro" id="IPR016776">
    <property type="entry name" value="ApeP-like_dehydratase"/>
</dbReference>
<reference evidence="1 2" key="1">
    <citation type="submission" date="2022-11" db="EMBL/GenBank/DDBJ databases">
        <title>Minimal conservation of predation-associated metabolite biosynthetic gene clusters underscores biosynthetic potential of Myxococcota including descriptions for ten novel species: Archangium lansinium sp. nov., Myxococcus landrumus sp. nov., Nannocystis bai.</title>
        <authorList>
            <person name="Ahearne A."/>
            <person name="Stevens C."/>
            <person name="Dowd S."/>
        </authorList>
    </citation>
    <scope>NUCLEOTIDE SEQUENCE [LARGE SCALE GENOMIC DNA]</scope>
    <source>
        <strain evidence="1 2">BB15-2</strain>
    </source>
</reference>
<comment type="caution">
    <text evidence="1">The sequence shown here is derived from an EMBL/GenBank/DDBJ whole genome shotgun (WGS) entry which is preliminary data.</text>
</comment>
<dbReference type="EMBL" id="JAQNDL010000004">
    <property type="protein sequence ID" value="MDC0722709.1"/>
    <property type="molecule type" value="Genomic_DNA"/>
</dbReference>
<proteinExistence type="predicted"/>
<dbReference type="Gene3D" id="3.10.129.10">
    <property type="entry name" value="Hotdog Thioesterase"/>
    <property type="match status" value="1"/>
</dbReference>
<dbReference type="InterPro" id="IPR029069">
    <property type="entry name" value="HotDog_dom_sf"/>
</dbReference>
<dbReference type="Pfam" id="PF22817">
    <property type="entry name" value="ApeP-like"/>
    <property type="match status" value="1"/>
</dbReference>
<dbReference type="SUPFAM" id="SSF54637">
    <property type="entry name" value="Thioesterase/thiol ester dehydrase-isomerase"/>
    <property type="match status" value="1"/>
</dbReference>
<name>A0ABT5EBK1_9BACT</name>